<feature type="coiled-coil region" evidence="1">
    <location>
        <begin position="211"/>
        <end position="277"/>
    </location>
</feature>
<feature type="coiled-coil region" evidence="1">
    <location>
        <begin position="55"/>
        <end position="103"/>
    </location>
</feature>
<feature type="compositionally biased region" description="Basic and acidic residues" evidence="2">
    <location>
        <begin position="136"/>
        <end position="150"/>
    </location>
</feature>
<sequence>MAHGLVARVKAGKPVYAWDDPGTRPGASLEERGKAGRHHNRHLRYQNNQAPFYDKEALQEQLQGLQAEGIDLSEKETHLGLRLAKAQATLSKMREKKVGLSQAKMLDEVMSVFPAKAADISVGRKHRESESNGDGGGRREARSQQRHEETNFAAQDRVMELELLNSQLRKGQAEAERNAKLQEDTFRSTRAEVNKVAERLKAMPKRFTQSLQSLRDEVETLEREKFNLELAKERKTSKEADLIASAKRQQSYLGEELKSLLDEIDDVEDDRDRWKRRLRVETTRAESLRSQRDEALRALRERFGSDAVERAAFARFATAPKGSGGDGLMALSRRGWRGGGGVGSSDRDDEEDEYGDGDHDSGDRDDSDEKGGFSGLRSPKIPVSMISKALKPVYGPDYDHDGGGEGFALLTEEAVGEAVLSECGIDCSAMEATEVEGGGVGVGYDEFRAIAKRLVERRMAPANCD</sequence>
<name>D7G7D4_ECTSI</name>
<evidence type="ECO:0000256" key="2">
    <source>
        <dbReference type="SAM" id="MobiDB-lite"/>
    </source>
</evidence>
<proteinExistence type="predicted"/>
<feature type="region of interest" description="Disordered" evidence="2">
    <location>
        <begin position="121"/>
        <end position="153"/>
    </location>
</feature>
<reference evidence="3 4" key="1">
    <citation type="journal article" date="2010" name="Nature">
        <title>The Ectocarpus genome and the independent evolution of multicellularity in brown algae.</title>
        <authorList>
            <person name="Cock J.M."/>
            <person name="Sterck L."/>
            <person name="Rouze P."/>
            <person name="Scornet D."/>
            <person name="Allen A.E."/>
            <person name="Amoutzias G."/>
            <person name="Anthouard V."/>
            <person name="Artiguenave F."/>
            <person name="Aury J.M."/>
            <person name="Badger J.H."/>
            <person name="Beszteri B."/>
            <person name="Billiau K."/>
            <person name="Bonnet E."/>
            <person name="Bothwell J.H."/>
            <person name="Bowler C."/>
            <person name="Boyen C."/>
            <person name="Brownlee C."/>
            <person name="Carrano C.J."/>
            <person name="Charrier B."/>
            <person name="Cho G.Y."/>
            <person name="Coelho S.M."/>
            <person name="Collen J."/>
            <person name="Corre E."/>
            <person name="Da Silva C."/>
            <person name="Delage L."/>
            <person name="Delaroque N."/>
            <person name="Dittami S.M."/>
            <person name="Doulbeau S."/>
            <person name="Elias M."/>
            <person name="Farnham G."/>
            <person name="Gachon C.M."/>
            <person name="Gschloessl B."/>
            <person name="Heesch S."/>
            <person name="Jabbari K."/>
            <person name="Jubin C."/>
            <person name="Kawai H."/>
            <person name="Kimura K."/>
            <person name="Kloareg B."/>
            <person name="Kupper F.C."/>
            <person name="Lang D."/>
            <person name="Le Bail A."/>
            <person name="Leblanc C."/>
            <person name="Lerouge P."/>
            <person name="Lohr M."/>
            <person name="Lopez P.J."/>
            <person name="Martens C."/>
            <person name="Maumus F."/>
            <person name="Michel G."/>
            <person name="Miranda-Saavedra D."/>
            <person name="Morales J."/>
            <person name="Moreau H."/>
            <person name="Motomura T."/>
            <person name="Nagasato C."/>
            <person name="Napoli C.A."/>
            <person name="Nelson D.R."/>
            <person name="Nyvall-Collen P."/>
            <person name="Peters A.F."/>
            <person name="Pommier C."/>
            <person name="Potin P."/>
            <person name="Poulain J."/>
            <person name="Quesneville H."/>
            <person name="Read B."/>
            <person name="Rensing S.A."/>
            <person name="Ritter A."/>
            <person name="Rousvoal S."/>
            <person name="Samanta M."/>
            <person name="Samson G."/>
            <person name="Schroeder D.C."/>
            <person name="Segurens B."/>
            <person name="Strittmatter M."/>
            <person name="Tonon T."/>
            <person name="Tregear J.W."/>
            <person name="Valentin K."/>
            <person name="von Dassow P."/>
            <person name="Yamagishi T."/>
            <person name="Van de Peer Y."/>
            <person name="Wincker P."/>
        </authorList>
    </citation>
    <scope>NUCLEOTIDE SEQUENCE [LARGE SCALE GENOMIC DNA]</scope>
    <source>
        <strain evidence="4">Ec32 / CCAP1310/4</strain>
    </source>
</reference>
<keyword evidence="1" id="KW-0175">Coiled coil</keyword>
<dbReference type="EMBL" id="FN649036">
    <property type="protein sequence ID" value="CBJ27685.1"/>
    <property type="molecule type" value="Genomic_DNA"/>
</dbReference>
<evidence type="ECO:0000313" key="4">
    <source>
        <dbReference type="Proteomes" id="UP000002630"/>
    </source>
</evidence>
<gene>
    <name evidence="3" type="ORF">Esi_0080_0105</name>
</gene>
<dbReference type="InParanoid" id="D7G7D4"/>
<organism evidence="3 4">
    <name type="scientific">Ectocarpus siliculosus</name>
    <name type="common">Brown alga</name>
    <name type="synonym">Conferva siliculosa</name>
    <dbReference type="NCBI Taxonomy" id="2880"/>
    <lineage>
        <taxon>Eukaryota</taxon>
        <taxon>Sar</taxon>
        <taxon>Stramenopiles</taxon>
        <taxon>Ochrophyta</taxon>
        <taxon>PX clade</taxon>
        <taxon>Phaeophyceae</taxon>
        <taxon>Ectocarpales</taxon>
        <taxon>Ectocarpaceae</taxon>
        <taxon>Ectocarpus</taxon>
    </lineage>
</organism>
<dbReference type="Proteomes" id="UP000002630">
    <property type="component" value="Linkage Group LG28"/>
</dbReference>
<dbReference type="EMBL" id="FN649753">
    <property type="protein sequence ID" value="CBJ27685.1"/>
    <property type="molecule type" value="Genomic_DNA"/>
</dbReference>
<keyword evidence="4" id="KW-1185">Reference proteome</keyword>
<accession>D7G7D4</accession>
<feature type="region of interest" description="Disordered" evidence="2">
    <location>
        <begin position="319"/>
        <end position="379"/>
    </location>
</feature>
<dbReference type="AlphaFoldDB" id="D7G7D4"/>
<dbReference type="OrthoDB" id="10372786at2759"/>
<protein>
    <submittedName>
        <fullName evidence="3">Uncharacterized protein</fullName>
    </submittedName>
</protein>
<evidence type="ECO:0000256" key="1">
    <source>
        <dbReference type="SAM" id="Coils"/>
    </source>
</evidence>
<feature type="compositionally biased region" description="Basic and acidic residues" evidence="2">
    <location>
        <begin position="356"/>
        <end position="371"/>
    </location>
</feature>
<evidence type="ECO:0000313" key="3">
    <source>
        <dbReference type="EMBL" id="CBJ27685.1"/>
    </source>
</evidence>